<dbReference type="AlphaFoldDB" id="A0A2U1L8H5"/>
<feature type="transmembrane region" description="Helical" evidence="1">
    <location>
        <begin position="16"/>
        <end position="33"/>
    </location>
</feature>
<evidence type="ECO:0000256" key="1">
    <source>
        <dbReference type="SAM" id="Phobius"/>
    </source>
</evidence>
<reference evidence="2 3" key="1">
    <citation type="journal article" date="2018" name="Mol. Plant">
        <title>The genome of Artemisia annua provides insight into the evolution of Asteraceae family and artemisinin biosynthesis.</title>
        <authorList>
            <person name="Shen Q."/>
            <person name="Zhang L."/>
            <person name="Liao Z."/>
            <person name="Wang S."/>
            <person name="Yan T."/>
            <person name="Shi P."/>
            <person name="Liu M."/>
            <person name="Fu X."/>
            <person name="Pan Q."/>
            <person name="Wang Y."/>
            <person name="Lv Z."/>
            <person name="Lu X."/>
            <person name="Zhang F."/>
            <person name="Jiang W."/>
            <person name="Ma Y."/>
            <person name="Chen M."/>
            <person name="Hao X."/>
            <person name="Li L."/>
            <person name="Tang Y."/>
            <person name="Lv G."/>
            <person name="Zhou Y."/>
            <person name="Sun X."/>
            <person name="Brodelius P.E."/>
            <person name="Rose J.K.C."/>
            <person name="Tang K."/>
        </authorList>
    </citation>
    <scope>NUCLEOTIDE SEQUENCE [LARGE SCALE GENOMIC DNA]</scope>
    <source>
        <strain evidence="3">cv. Huhao1</strain>
        <tissue evidence="2">Leaf</tissue>
    </source>
</reference>
<keyword evidence="3" id="KW-1185">Reference proteome</keyword>
<protein>
    <submittedName>
        <fullName evidence="2">Uncharacterized protein</fullName>
    </submittedName>
</protein>
<keyword evidence="1" id="KW-0472">Membrane</keyword>
<evidence type="ECO:0000313" key="3">
    <source>
        <dbReference type="Proteomes" id="UP000245207"/>
    </source>
</evidence>
<keyword evidence="1" id="KW-0812">Transmembrane</keyword>
<comment type="caution">
    <text evidence="2">The sequence shown here is derived from an EMBL/GenBank/DDBJ whole genome shotgun (WGS) entry which is preliminary data.</text>
</comment>
<name>A0A2U1L8H5_ARTAN</name>
<keyword evidence="1" id="KW-1133">Transmembrane helix</keyword>
<organism evidence="2 3">
    <name type="scientific">Artemisia annua</name>
    <name type="common">Sweet wormwood</name>
    <dbReference type="NCBI Taxonomy" id="35608"/>
    <lineage>
        <taxon>Eukaryota</taxon>
        <taxon>Viridiplantae</taxon>
        <taxon>Streptophyta</taxon>
        <taxon>Embryophyta</taxon>
        <taxon>Tracheophyta</taxon>
        <taxon>Spermatophyta</taxon>
        <taxon>Magnoliopsida</taxon>
        <taxon>eudicotyledons</taxon>
        <taxon>Gunneridae</taxon>
        <taxon>Pentapetalae</taxon>
        <taxon>asterids</taxon>
        <taxon>campanulids</taxon>
        <taxon>Asterales</taxon>
        <taxon>Asteraceae</taxon>
        <taxon>Asteroideae</taxon>
        <taxon>Anthemideae</taxon>
        <taxon>Artemisiinae</taxon>
        <taxon>Artemisia</taxon>
    </lineage>
</organism>
<dbReference type="EMBL" id="PKPP01010843">
    <property type="protein sequence ID" value="PWA45289.1"/>
    <property type="molecule type" value="Genomic_DNA"/>
</dbReference>
<dbReference type="Proteomes" id="UP000245207">
    <property type="component" value="Unassembled WGS sequence"/>
</dbReference>
<gene>
    <name evidence="2" type="ORF">CTI12_AA515080</name>
</gene>
<accession>A0A2U1L8H5</accession>
<sequence>MDLLIRIQLGLMSCRIRLIWMLITVCMLLMHLLRISGSQNLLILASKVKNIKGKMMGADGKPLKPRRKVQVDTTTVEINPSDKGPSEVFLGTNVTNITSNANVNPSSYANVLNSELKNAKGKQGYKQHMMQFPGLKLPKTRSQLVSCPKAKSLNAASKSNEALTSKDSATNMVTTCSNKGHGNSDDINLVTLRNSFAALNEDDKFLQRKQLCYQFGNPRSLCCLVAGL</sequence>
<evidence type="ECO:0000313" key="2">
    <source>
        <dbReference type="EMBL" id="PWA45289.1"/>
    </source>
</evidence>
<proteinExistence type="predicted"/>